<dbReference type="RefSeq" id="WP_214176500.1">
    <property type="nucleotide sequence ID" value="NZ_JAHCVK010000011.1"/>
</dbReference>
<gene>
    <name evidence="4" type="ORF">KI810_15680</name>
</gene>
<evidence type="ECO:0000259" key="3">
    <source>
        <dbReference type="Pfam" id="PF13717"/>
    </source>
</evidence>
<keyword evidence="2" id="KW-0812">Transmembrane</keyword>
<feature type="compositionally biased region" description="Low complexity" evidence="1">
    <location>
        <begin position="202"/>
        <end position="227"/>
    </location>
</feature>
<keyword evidence="5" id="KW-1185">Reference proteome</keyword>
<sequence>MIVQCDHCNTRFKLDDAKVKPGGVKVRCSKCKEIFLVKRDEPIEEPAAAGGVAPPVSEETFSAGQNPAADDVSFGRGAFPADEPSDVDQSFTGQAPLPAETAAASTGMDFDDFSFPEEPAVPAAGFPPPADESSAFGEVAFDQQVPEDVPVSTQHMAAGDFEFGETPFSDEPAVSPGAPAAESASADEEAGIDFSEFDFGSEEPSYSSASTEPEPSASSDFDFAFAANEPSSEPGEMAPSLQEKDFGGDSAEGTFSFGTGEESSVPGPSPEGFAGGFEEDSAPPAAEDYGLQSVAHEEFSDAFGGSEGGDLTPPAQDQMFSFDADVTDADVSGETSKAAEMEPLDFGDIDFGGLAEKSPPAPPKSEGVSWEMPVAAAGAAAVAAGALHAQGREIPAAEDELPPLSIASRRKGSSIVSIVLIAIGVLIVVALSGVGFYVYQEGPDALKKVGLGFMADWFGMENKEEGAIAIRNSSASFVMNKGTGELFVITGEAFNTFKKPRASIQVKVVVFGNKGEVLMQRTAYCGNTLTKEQLETLPMDKIEAAMNNQFGDSLTNLGVEPGKSIPFVAVFKDLPKNAGEFGVEVINSTVAGK</sequence>
<feature type="transmembrane region" description="Helical" evidence="2">
    <location>
        <begin position="415"/>
        <end position="439"/>
    </location>
</feature>
<feature type="compositionally biased region" description="Acidic residues" evidence="1">
    <location>
        <begin position="185"/>
        <end position="201"/>
    </location>
</feature>
<feature type="region of interest" description="Disordered" evidence="1">
    <location>
        <begin position="108"/>
        <end position="134"/>
    </location>
</feature>
<dbReference type="InterPro" id="IPR011723">
    <property type="entry name" value="Znf/thioredoxin_put"/>
</dbReference>
<name>A0ABS5SGL1_9BACT</name>
<protein>
    <submittedName>
        <fullName evidence="4">Zinc-ribbon domain-containing protein</fullName>
    </submittedName>
</protein>
<accession>A0ABS5SGL1</accession>
<evidence type="ECO:0000256" key="2">
    <source>
        <dbReference type="SAM" id="Phobius"/>
    </source>
</evidence>
<feature type="compositionally biased region" description="Low complexity" evidence="1">
    <location>
        <begin position="171"/>
        <end position="184"/>
    </location>
</feature>
<evidence type="ECO:0000313" key="4">
    <source>
        <dbReference type="EMBL" id="MBT0654491.1"/>
    </source>
</evidence>
<organism evidence="4 5">
    <name type="scientific">Geomobilimonas luticola</name>
    <dbReference type="NCBI Taxonomy" id="1114878"/>
    <lineage>
        <taxon>Bacteria</taxon>
        <taxon>Pseudomonadati</taxon>
        <taxon>Thermodesulfobacteriota</taxon>
        <taxon>Desulfuromonadia</taxon>
        <taxon>Geobacterales</taxon>
        <taxon>Geobacteraceae</taxon>
        <taxon>Geomobilimonas</taxon>
    </lineage>
</organism>
<feature type="region of interest" description="Disordered" evidence="1">
    <location>
        <begin position="44"/>
        <end position="93"/>
    </location>
</feature>
<dbReference type="Pfam" id="PF13717">
    <property type="entry name" value="Zn_ribbon_4"/>
    <property type="match status" value="1"/>
</dbReference>
<dbReference type="CDD" id="cd12087">
    <property type="entry name" value="TM_EGFR-like"/>
    <property type="match status" value="1"/>
</dbReference>
<feature type="compositionally biased region" description="Low complexity" evidence="1">
    <location>
        <begin position="45"/>
        <end position="58"/>
    </location>
</feature>
<dbReference type="NCBIfam" id="TIGR02098">
    <property type="entry name" value="MJ0042_CXXC"/>
    <property type="match status" value="1"/>
</dbReference>
<keyword evidence="2" id="KW-0472">Membrane</keyword>
<keyword evidence="2" id="KW-1133">Transmembrane helix</keyword>
<evidence type="ECO:0000256" key="1">
    <source>
        <dbReference type="SAM" id="MobiDB-lite"/>
    </source>
</evidence>
<dbReference type="Pfam" id="PF11906">
    <property type="entry name" value="DUF3426"/>
    <property type="match status" value="1"/>
</dbReference>
<reference evidence="4 5" key="1">
    <citation type="submission" date="2021-05" db="EMBL/GenBank/DDBJ databases">
        <title>The draft genome of Geobacter luticola JCM 17780.</title>
        <authorList>
            <person name="Xu Z."/>
            <person name="Masuda Y."/>
            <person name="Itoh H."/>
            <person name="Senoo K."/>
        </authorList>
    </citation>
    <scope>NUCLEOTIDE SEQUENCE [LARGE SCALE GENOMIC DNA]</scope>
    <source>
        <strain evidence="4 5">JCM 17780</strain>
    </source>
</reference>
<dbReference type="Proteomes" id="UP000756860">
    <property type="component" value="Unassembled WGS sequence"/>
</dbReference>
<proteinExistence type="predicted"/>
<comment type="caution">
    <text evidence="4">The sequence shown here is derived from an EMBL/GenBank/DDBJ whole genome shotgun (WGS) entry which is preliminary data.</text>
</comment>
<evidence type="ECO:0000313" key="5">
    <source>
        <dbReference type="Proteomes" id="UP000756860"/>
    </source>
</evidence>
<dbReference type="EMBL" id="JAHCVK010000011">
    <property type="protein sequence ID" value="MBT0654491.1"/>
    <property type="molecule type" value="Genomic_DNA"/>
</dbReference>
<dbReference type="InterPro" id="IPR021834">
    <property type="entry name" value="DUF3426"/>
</dbReference>
<feature type="domain" description="Zinc finger/thioredoxin putative" evidence="3">
    <location>
        <begin position="1"/>
        <end position="35"/>
    </location>
</feature>
<feature type="region of interest" description="Disordered" evidence="1">
    <location>
        <begin position="160"/>
        <end position="317"/>
    </location>
</feature>